<feature type="transmembrane region" description="Helical" evidence="1">
    <location>
        <begin position="20"/>
        <end position="43"/>
    </location>
</feature>
<organism evidence="2 3">
    <name type="scientific">Araneus ventricosus</name>
    <name type="common">Orbweaver spider</name>
    <name type="synonym">Epeira ventricosa</name>
    <dbReference type="NCBI Taxonomy" id="182803"/>
    <lineage>
        <taxon>Eukaryota</taxon>
        <taxon>Metazoa</taxon>
        <taxon>Ecdysozoa</taxon>
        <taxon>Arthropoda</taxon>
        <taxon>Chelicerata</taxon>
        <taxon>Arachnida</taxon>
        <taxon>Araneae</taxon>
        <taxon>Araneomorphae</taxon>
        <taxon>Entelegynae</taxon>
        <taxon>Araneoidea</taxon>
        <taxon>Araneidae</taxon>
        <taxon>Araneus</taxon>
    </lineage>
</organism>
<dbReference type="AlphaFoldDB" id="A0A4Y2A3K7"/>
<dbReference type="EMBL" id="BGPR01000005">
    <property type="protein sequence ID" value="GBL74293.1"/>
    <property type="molecule type" value="Genomic_DNA"/>
</dbReference>
<keyword evidence="1" id="KW-0472">Membrane</keyword>
<sequence length="108" mass="11865">MDKSSSILTYSSTLTFESKLATRSASSLSLFSVVLSVATSLVLKNPALKYFRTHPGSTFLRADVVQEIASKTDTDFANSSLDFQEEICESTCLRSSFMSPILKLRTIP</sequence>
<name>A0A4Y2A3K7_ARAVE</name>
<comment type="caution">
    <text evidence="2">The sequence shown here is derived from an EMBL/GenBank/DDBJ whole genome shotgun (WGS) entry which is preliminary data.</text>
</comment>
<evidence type="ECO:0000313" key="2">
    <source>
        <dbReference type="EMBL" id="GBL74293.1"/>
    </source>
</evidence>
<keyword evidence="3" id="KW-1185">Reference proteome</keyword>
<proteinExistence type="predicted"/>
<keyword evidence="1" id="KW-0812">Transmembrane</keyword>
<accession>A0A4Y2A3K7</accession>
<reference evidence="2 3" key="1">
    <citation type="journal article" date="2019" name="Sci. Rep.">
        <title>Orb-weaving spider Araneus ventricosus genome elucidates the spidroin gene catalogue.</title>
        <authorList>
            <person name="Kono N."/>
            <person name="Nakamura H."/>
            <person name="Ohtoshi R."/>
            <person name="Moran D.A.P."/>
            <person name="Shinohara A."/>
            <person name="Yoshida Y."/>
            <person name="Fujiwara M."/>
            <person name="Mori M."/>
            <person name="Tomita M."/>
            <person name="Arakawa K."/>
        </authorList>
    </citation>
    <scope>NUCLEOTIDE SEQUENCE [LARGE SCALE GENOMIC DNA]</scope>
</reference>
<evidence type="ECO:0000313" key="3">
    <source>
        <dbReference type="Proteomes" id="UP000499080"/>
    </source>
</evidence>
<dbReference type="Proteomes" id="UP000499080">
    <property type="component" value="Unassembled WGS sequence"/>
</dbReference>
<gene>
    <name evidence="2" type="ORF">AVEN_235285_1</name>
</gene>
<keyword evidence="1" id="KW-1133">Transmembrane helix</keyword>
<protein>
    <submittedName>
        <fullName evidence="2">Uncharacterized protein</fullName>
    </submittedName>
</protein>
<evidence type="ECO:0000256" key="1">
    <source>
        <dbReference type="SAM" id="Phobius"/>
    </source>
</evidence>